<protein>
    <recommendedName>
        <fullName evidence="3">Uncharacterized protein ycf68</fullName>
    </recommendedName>
</protein>
<comment type="caution">
    <text evidence="7">The sequence shown here is derived from an EMBL/GenBank/DDBJ whole genome shotgun (WGS) entry which is preliminary data.</text>
</comment>
<dbReference type="AlphaFoldDB" id="A0A830D4T0"/>
<evidence type="ECO:0000256" key="2">
    <source>
        <dbReference type="ARBA" id="ARBA00007638"/>
    </source>
</evidence>
<evidence type="ECO:0000256" key="1">
    <source>
        <dbReference type="ARBA" id="ARBA00004229"/>
    </source>
</evidence>
<accession>A0A830D4T0</accession>
<reference evidence="7" key="1">
    <citation type="submission" date="2020-07" db="EMBL/GenBank/DDBJ databases">
        <title>Ethylene signaling mediates host invasion by parasitic plants.</title>
        <authorList>
            <person name="Yoshida S."/>
        </authorList>
    </citation>
    <scope>NUCLEOTIDE SEQUENCE</scope>
    <source>
        <strain evidence="7">Okayama</strain>
    </source>
</reference>
<dbReference type="PANTHER" id="PTHR34890">
    <property type="entry name" value="ORF16-LACZ FUSION PROTEIN-RELATED"/>
    <property type="match status" value="1"/>
</dbReference>
<evidence type="ECO:0000256" key="3">
    <source>
        <dbReference type="ARBA" id="ARBA00021456"/>
    </source>
</evidence>
<dbReference type="Proteomes" id="UP000653305">
    <property type="component" value="Unassembled WGS sequence"/>
</dbReference>
<dbReference type="GO" id="GO:0009507">
    <property type="term" value="C:chloroplast"/>
    <property type="evidence" value="ECO:0007669"/>
    <property type="project" value="UniProtKB-SubCell"/>
</dbReference>
<evidence type="ECO:0000256" key="5">
    <source>
        <dbReference type="ARBA" id="ARBA00022640"/>
    </source>
</evidence>
<feature type="region of interest" description="Disordered" evidence="6">
    <location>
        <begin position="82"/>
        <end position="106"/>
    </location>
</feature>
<dbReference type="InterPro" id="IPR022546">
    <property type="entry name" value="Uncharacterised_Ycf68"/>
</dbReference>
<evidence type="ECO:0000313" key="8">
    <source>
        <dbReference type="Proteomes" id="UP000653305"/>
    </source>
</evidence>
<keyword evidence="5" id="KW-0934">Plastid</keyword>
<sequence>MEHLTTHLHRPRTTRSPPSFWGDGGIVPFEPFFFMLFPEDLSDSRRMRGKGIDRERSLVLIIGSWLDPHMFVTLRDRVEEGRGFSSAERDPMNSKELNEEPYESGSKGDLSVNFSTITHPGQPYGGEFVPGLVHTARHTMGAGHARSRYLNRKEGDAEGRASDWSEVGELMLVGYFGLTLLHTQNKKKGATSELNLEMEVFFRFSTRAPSGGLARRAISSVVERAPDNCVVVPGLRIDGAIRVRSNVDPTFDSLVGSGRSGGDHRGSSLLENPYIPYQCMDSYLSSTGLGSASMGKENGAPNNASSQTKNYEITPFILGDQEIGSSRKKNACHYERPRSVQWDVSIYLSLDSKWEQGKEEGGNKHTWRAQYNGELYAAFGKDESLPKRNLLILSQLDGPAAPGKRIEEASDYFMHAPLGSGGYSSVGRAPLLQLGRCDYGLDV</sequence>
<evidence type="ECO:0000313" key="7">
    <source>
        <dbReference type="EMBL" id="GFQ07568.1"/>
    </source>
</evidence>
<dbReference type="Pfam" id="PF10839">
    <property type="entry name" value="DUF2647"/>
    <property type="match status" value="1"/>
</dbReference>
<evidence type="ECO:0000256" key="6">
    <source>
        <dbReference type="SAM" id="MobiDB-lite"/>
    </source>
</evidence>
<keyword evidence="4" id="KW-0150">Chloroplast</keyword>
<name>A0A830D4T0_9LAMI</name>
<gene>
    <name evidence="7" type="ORF">PHJA_002900900</name>
</gene>
<comment type="similarity">
    <text evidence="2">Belongs to the ycf68 family.</text>
</comment>
<dbReference type="OrthoDB" id="1920313at2759"/>
<evidence type="ECO:0000256" key="4">
    <source>
        <dbReference type="ARBA" id="ARBA00022528"/>
    </source>
</evidence>
<dbReference type="EMBL" id="BMAC01001577">
    <property type="protein sequence ID" value="GFQ07568.1"/>
    <property type="molecule type" value="Genomic_DNA"/>
</dbReference>
<comment type="subcellular location">
    <subcellularLocation>
        <location evidence="1">Plastid</location>
        <location evidence="1">Chloroplast</location>
    </subcellularLocation>
</comment>
<proteinExistence type="inferred from homology"/>
<keyword evidence="8" id="KW-1185">Reference proteome</keyword>
<feature type="compositionally biased region" description="Basic and acidic residues" evidence="6">
    <location>
        <begin position="82"/>
        <end position="98"/>
    </location>
</feature>
<organism evidence="7 8">
    <name type="scientific">Phtheirospermum japonicum</name>
    <dbReference type="NCBI Taxonomy" id="374723"/>
    <lineage>
        <taxon>Eukaryota</taxon>
        <taxon>Viridiplantae</taxon>
        <taxon>Streptophyta</taxon>
        <taxon>Embryophyta</taxon>
        <taxon>Tracheophyta</taxon>
        <taxon>Spermatophyta</taxon>
        <taxon>Magnoliopsida</taxon>
        <taxon>eudicotyledons</taxon>
        <taxon>Gunneridae</taxon>
        <taxon>Pentapetalae</taxon>
        <taxon>asterids</taxon>
        <taxon>lamiids</taxon>
        <taxon>Lamiales</taxon>
        <taxon>Orobanchaceae</taxon>
        <taxon>Orobanchaceae incertae sedis</taxon>
        <taxon>Phtheirospermum</taxon>
    </lineage>
</organism>